<proteinExistence type="predicted"/>
<dbReference type="PANTHER" id="PTHR36435:SF1">
    <property type="entry name" value="CAAX AMINO TERMINAL PROTEASE FAMILY PROTEIN"/>
    <property type="match status" value="1"/>
</dbReference>
<dbReference type="KEGG" id="hor:Hore_21970"/>
<feature type="transmembrane region" description="Helical" evidence="1">
    <location>
        <begin position="146"/>
        <end position="179"/>
    </location>
</feature>
<evidence type="ECO:0000313" key="3">
    <source>
        <dbReference type="EMBL" id="ACL70942.1"/>
    </source>
</evidence>
<keyword evidence="4" id="KW-1185">Reference proteome</keyword>
<dbReference type="InterPro" id="IPR052710">
    <property type="entry name" value="CAAX_protease"/>
</dbReference>
<feature type="transmembrane region" description="Helical" evidence="1">
    <location>
        <begin position="185"/>
        <end position="206"/>
    </location>
</feature>
<keyword evidence="1" id="KW-1133">Transmembrane helix</keyword>
<dbReference type="MEROPS" id="G05.007"/>
<protein>
    <submittedName>
        <fullName evidence="3">Abortive infection protein</fullName>
    </submittedName>
</protein>
<feature type="domain" description="CAAX prenyl protease 2/Lysostaphin resistance protein A-like" evidence="2">
    <location>
        <begin position="110"/>
        <end position="198"/>
    </location>
</feature>
<dbReference type="HOGENOM" id="CLU_066413_1_0_9"/>
<evidence type="ECO:0000259" key="2">
    <source>
        <dbReference type="Pfam" id="PF02517"/>
    </source>
</evidence>
<feature type="transmembrane region" description="Helical" evidence="1">
    <location>
        <begin position="218"/>
        <end position="238"/>
    </location>
</feature>
<dbReference type="eggNOG" id="COG1266">
    <property type="taxonomic scope" value="Bacteria"/>
</dbReference>
<accession>B8D0K6</accession>
<keyword evidence="1" id="KW-0812">Transmembrane</keyword>
<organism evidence="3 4">
    <name type="scientific">Halothermothrix orenii (strain H 168 / OCM 544 / DSM 9562)</name>
    <dbReference type="NCBI Taxonomy" id="373903"/>
    <lineage>
        <taxon>Bacteria</taxon>
        <taxon>Bacillati</taxon>
        <taxon>Bacillota</taxon>
        <taxon>Clostridia</taxon>
        <taxon>Halanaerobiales</taxon>
        <taxon>Halothermotrichaceae</taxon>
        <taxon>Halothermothrix</taxon>
    </lineage>
</organism>
<gene>
    <name evidence="3" type="ordered locus">Hore_21970</name>
</gene>
<dbReference type="GO" id="GO:0004175">
    <property type="term" value="F:endopeptidase activity"/>
    <property type="evidence" value="ECO:0007669"/>
    <property type="project" value="UniProtKB-ARBA"/>
</dbReference>
<dbReference type="InterPro" id="IPR003675">
    <property type="entry name" value="Rce1/LyrA-like_dom"/>
</dbReference>
<dbReference type="AlphaFoldDB" id="B8D0K6"/>
<reference evidence="3 4" key="1">
    <citation type="journal article" date="2009" name="PLoS ONE">
        <title>Genome analysis of the anaerobic thermohalophilic bacterium Halothermothrix orenii.</title>
        <authorList>
            <person name="Mavromatis K."/>
            <person name="Ivanova N."/>
            <person name="Anderson I."/>
            <person name="Lykidis A."/>
            <person name="Hooper S.D."/>
            <person name="Sun H."/>
            <person name="Kunin V."/>
            <person name="Lapidus A."/>
            <person name="Hugenholtz P."/>
            <person name="Patel B."/>
            <person name="Kyrpides N.C."/>
        </authorList>
    </citation>
    <scope>NUCLEOTIDE SEQUENCE [LARGE SCALE GENOMIC DNA]</scope>
    <source>
        <strain evidence="4">H 168 / OCM 544 / DSM 9562</strain>
    </source>
</reference>
<dbReference type="GO" id="GO:0080120">
    <property type="term" value="P:CAAX-box protein maturation"/>
    <property type="evidence" value="ECO:0007669"/>
    <property type="project" value="UniProtKB-ARBA"/>
</dbReference>
<feature type="transmembrane region" description="Helical" evidence="1">
    <location>
        <begin position="68"/>
        <end position="94"/>
    </location>
</feature>
<name>B8D0K6_HALOH</name>
<feature type="transmembrane region" description="Helical" evidence="1">
    <location>
        <begin position="27"/>
        <end position="47"/>
    </location>
</feature>
<dbReference type="Pfam" id="PF02517">
    <property type="entry name" value="Rce1-like"/>
    <property type="match status" value="1"/>
</dbReference>
<dbReference type="EMBL" id="CP001098">
    <property type="protein sequence ID" value="ACL70942.1"/>
    <property type="molecule type" value="Genomic_DNA"/>
</dbReference>
<keyword evidence="1" id="KW-0472">Membrane</keyword>
<sequence>MIIQVITGGLAGIVLGFIGEFTELNELIVFSVLAIAMVIPCFPVIWIGLVKSKQSLKEFLSLKFKVELIWPALILFLGLPVVISGVYNFIMWFFDLNTDLYGLIGLQRVNILLVWTVICFIMPVLEEIIFRGIILNGLLRHYRVGTAIFMSAIIFSVVHLNIPQGITALITGLVFGWIYYRTKYFLLPVIGHIIVNSMAILGSRYTEIDGFSNFKGSFQPLWLTLSGVLLTIAGFYLVHTNVNRFENMNKLNDNKEYVKDHSSL</sequence>
<dbReference type="RefSeq" id="WP_015923911.1">
    <property type="nucleotide sequence ID" value="NC_011899.1"/>
</dbReference>
<dbReference type="PANTHER" id="PTHR36435">
    <property type="entry name" value="SLR1288 PROTEIN"/>
    <property type="match status" value="1"/>
</dbReference>
<feature type="transmembrane region" description="Helical" evidence="1">
    <location>
        <begin position="100"/>
        <end position="125"/>
    </location>
</feature>
<evidence type="ECO:0000313" key="4">
    <source>
        <dbReference type="Proteomes" id="UP000000719"/>
    </source>
</evidence>
<evidence type="ECO:0000256" key="1">
    <source>
        <dbReference type="SAM" id="Phobius"/>
    </source>
</evidence>
<dbReference type="STRING" id="373903.Hore_21970"/>
<dbReference type="Proteomes" id="UP000000719">
    <property type="component" value="Chromosome"/>
</dbReference>